<protein>
    <recommendedName>
        <fullName evidence="4">S-adenosyl-L-methionine-dependent methyltransferase</fullName>
        <ecNumber evidence="4">2.1.1.-</ecNumber>
    </recommendedName>
</protein>
<dbReference type="EC" id="2.1.1.-" evidence="4"/>
<keyword evidence="6" id="KW-1185">Reference proteome</keyword>
<keyword evidence="4" id="KW-0949">S-adenosyl-L-methionine</keyword>
<dbReference type="PANTHER" id="PTHR43619:SF2">
    <property type="entry name" value="S-ADENOSYL-L-METHIONINE-DEPENDENT METHYLTRANSFERASES SUPERFAMILY PROTEIN"/>
    <property type="match status" value="1"/>
</dbReference>
<dbReference type="Pfam" id="PF04072">
    <property type="entry name" value="LCM"/>
    <property type="match status" value="1"/>
</dbReference>
<evidence type="ECO:0000256" key="2">
    <source>
        <dbReference type="ARBA" id="ARBA00022603"/>
    </source>
</evidence>
<dbReference type="SUPFAM" id="SSF53335">
    <property type="entry name" value="S-adenosyl-L-methionine-dependent methyltransferases"/>
    <property type="match status" value="1"/>
</dbReference>
<organism evidence="5 6">
    <name type="scientific">Alicyclobacillus fastidiosus</name>
    <dbReference type="NCBI Taxonomy" id="392011"/>
    <lineage>
        <taxon>Bacteria</taxon>
        <taxon>Bacillati</taxon>
        <taxon>Bacillota</taxon>
        <taxon>Bacilli</taxon>
        <taxon>Bacillales</taxon>
        <taxon>Alicyclobacillaceae</taxon>
        <taxon>Alicyclobacillus</taxon>
    </lineage>
</organism>
<comment type="function">
    <text evidence="4">Exhibits S-adenosyl-L-methionine-dependent methyltransferase activity.</text>
</comment>
<comment type="similarity">
    <text evidence="1 4">Belongs to the UPF0677 family.</text>
</comment>
<gene>
    <name evidence="5" type="ORF">KKP3000_003025</name>
</gene>
<evidence type="ECO:0000313" key="5">
    <source>
        <dbReference type="EMBL" id="MFB5189748.1"/>
    </source>
</evidence>
<dbReference type="Proteomes" id="UP001579974">
    <property type="component" value="Unassembled WGS sequence"/>
</dbReference>
<reference evidence="5 6" key="1">
    <citation type="journal article" date="2024" name="Int. J. Mol. Sci.">
        <title>Exploration of Alicyclobacillus spp. Genome in Search of Antibiotic Resistance.</title>
        <authorList>
            <person name="Bucka-Kolendo J."/>
            <person name="Kiousi D.E."/>
            <person name="Dekowska A."/>
            <person name="Mikolajczuk-Szczyrba A."/>
            <person name="Karadedos D.M."/>
            <person name="Michael P."/>
            <person name="Galanis A."/>
            <person name="Sokolowska B."/>
        </authorList>
    </citation>
    <scope>NUCLEOTIDE SEQUENCE [LARGE SCALE GENOMIC DNA]</scope>
    <source>
        <strain evidence="5 6">KKP 3000</strain>
    </source>
</reference>
<dbReference type="NCBIfam" id="TIGR00027">
    <property type="entry name" value="mthyl_TIGR00027"/>
    <property type="match status" value="1"/>
</dbReference>
<sequence>MRLSQKASKTAEYMALFRALETIESPRIRLFNDPYSKNFLSAPLRIAELLFRTPLVRQFIHGVMDNRWPGAFYSGVARTRLIDDVLRSSVQDGINQVVILGAGFDTRAYRLPELRTCAVFEVDHPSTLEVKKGVISRLPTMNTEHVRFVAIDFVEQSLEEILLKAGFDKSNSAMFIWEGVTNYLTADAVDQTLRFIANCASDTRLVFTYVDKAVLNEGSQFVGSKALAKTLNQIGEPWSFGLNPSGVNQFLQDRGFELVEDLGSVDYRSRYMRNRYTNSDVYLRGYEFYRIAQANVK</sequence>
<keyword evidence="3 5" id="KW-0808">Transferase</keyword>
<dbReference type="GO" id="GO:0032259">
    <property type="term" value="P:methylation"/>
    <property type="evidence" value="ECO:0007669"/>
    <property type="project" value="UniProtKB-KW"/>
</dbReference>
<evidence type="ECO:0000256" key="1">
    <source>
        <dbReference type="ARBA" id="ARBA00008138"/>
    </source>
</evidence>
<dbReference type="InterPro" id="IPR029063">
    <property type="entry name" value="SAM-dependent_MTases_sf"/>
</dbReference>
<evidence type="ECO:0000256" key="3">
    <source>
        <dbReference type="ARBA" id="ARBA00022679"/>
    </source>
</evidence>
<dbReference type="InterPro" id="IPR011610">
    <property type="entry name" value="SAM_mthyl_Trfase_ML2640-like"/>
</dbReference>
<keyword evidence="2 4" id="KW-0489">Methyltransferase</keyword>
<dbReference type="InterPro" id="IPR007213">
    <property type="entry name" value="Ppm1/Ppm2/Tcmp"/>
</dbReference>
<dbReference type="RefSeq" id="WP_275476856.1">
    <property type="nucleotide sequence ID" value="NZ_CP162940.1"/>
</dbReference>
<comment type="caution">
    <text evidence="5">The sequence shown here is derived from an EMBL/GenBank/DDBJ whole genome shotgun (WGS) entry which is preliminary data.</text>
</comment>
<dbReference type="Gene3D" id="3.40.50.150">
    <property type="entry name" value="Vaccinia Virus protein VP39"/>
    <property type="match status" value="1"/>
</dbReference>
<accession>A0ABV5ABU9</accession>
<proteinExistence type="inferred from homology"/>
<evidence type="ECO:0000256" key="4">
    <source>
        <dbReference type="RuleBase" id="RU362030"/>
    </source>
</evidence>
<dbReference type="EMBL" id="JBDXSU010000003">
    <property type="protein sequence ID" value="MFB5189748.1"/>
    <property type="molecule type" value="Genomic_DNA"/>
</dbReference>
<name>A0ABV5ABU9_9BACL</name>
<dbReference type="GO" id="GO:0008168">
    <property type="term" value="F:methyltransferase activity"/>
    <property type="evidence" value="ECO:0007669"/>
    <property type="project" value="UniProtKB-KW"/>
</dbReference>
<evidence type="ECO:0000313" key="6">
    <source>
        <dbReference type="Proteomes" id="UP001579974"/>
    </source>
</evidence>
<dbReference type="PANTHER" id="PTHR43619">
    <property type="entry name" value="S-ADENOSYL-L-METHIONINE-DEPENDENT METHYLTRANSFERASE YKTD-RELATED"/>
    <property type="match status" value="1"/>
</dbReference>